<evidence type="ECO:0000259" key="5">
    <source>
        <dbReference type="Pfam" id="PF00171"/>
    </source>
</evidence>
<dbReference type="AlphaFoldDB" id="A0A437PNW5"/>
<dbReference type="Pfam" id="PF00171">
    <property type="entry name" value="Aldedh"/>
    <property type="match status" value="1"/>
</dbReference>
<dbReference type="InterPro" id="IPR016163">
    <property type="entry name" value="Ald_DH_C"/>
</dbReference>
<dbReference type="Gene3D" id="3.40.309.10">
    <property type="entry name" value="Aldehyde Dehydrogenase, Chain A, domain 2"/>
    <property type="match status" value="1"/>
</dbReference>
<evidence type="ECO:0000256" key="4">
    <source>
        <dbReference type="RuleBase" id="RU003345"/>
    </source>
</evidence>
<comment type="caution">
    <text evidence="6">The sequence shown here is derived from an EMBL/GenBank/DDBJ whole genome shotgun (WGS) entry which is preliminary data.</text>
</comment>
<keyword evidence="2 4" id="KW-0560">Oxidoreductase</keyword>
<dbReference type="InterPro" id="IPR029510">
    <property type="entry name" value="Ald_DH_CS_GLU"/>
</dbReference>
<evidence type="ECO:0000313" key="7">
    <source>
        <dbReference type="Proteomes" id="UP000283128"/>
    </source>
</evidence>
<feature type="active site" evidence="3">
    <location>
        <position position="272"/>
    </location>
</feature>
<comment type="similarity">
    <text evidence="1 4">Belongs to the aldehyde dehydrogenase family.</text>
</comment>
<dbReference type="SUPFAM" id="SSF53720">
    <property type="entry name" value="ALDH-like"/>
    <property type="match status" value="1"/>
</dbReference>
<proteinExistence type="inferred from homology"/>
<dbReference type="FunFam" id="3.40.605.10:FF:000001">
    <property type="entry name" value="Aldehyde dehydrogenase 1"/>
    <property type="match status" value="1"/>
</dbReference>
<dbReference type="PANTHER" id="PTHR11699">
    <property type="entry name" value="ALDEHYDE DEHYDROGENASE-RELATED"/>
    <property type="match status" value="1"/>
</dbReference>
<dbReference type="Gene3D" id="3.40.605.10">
    <property type="entry name" value="Aldehyde Dehydrogenase, Chain A, domain 1"/>
    <property type="match status" value="1"/>
</dbReference>
<organism evidence="6 7">
    <name type="scientific">Streptomyces antnestii</name>
    <dbReference type="NCBI Taxonomy" id="2494256"/>
    <lineage>
        <taxon>Bacteria</taxon>
        <taxon>Bacillati</taxon>
        <taxon>Actinomycetota</taxon>
        <taxon>Actinomycetes</taxon>
        <taxon>Kitasatosporales</taxon>
        <taxon>Streptomycetaceae</taxon>
        <taxon>Streptomyces</taxon>
    </lineage>
</organism>
<reference evidence="6 7" key="1">
    <citation type="submission" date="2019-01" db="EMBL/GenBank/DDBJ databases">
        <title>Genome sequences of Streptomyces and Rhizobium isolates collected from root and soil.</title>
        <authorList>
            <person name="Chhettri S."/>
            <person name="Sevigny J.L."/>
            <person name="Sen A."/>
            <person name="Ennis N."/>
            <person name="Tisa L."/>
        </authorList>
    </citation>
    <scope>NUCLEOTIDE SEQUENCE [LARGE SCALE GENOMIC DNA]</scope>
    <source>
        <strain evidence="6 7">San01</strain>
    </source>
</reference>
<sequence length="512" mass="53121">MDAQKHVPHVPVAHLEGDLAQVGANTAVLTHFVDGAGGEGTGTETQPVFNPATGQPIAQARCGTPADVDTAVAAAKAALPGWRQRTPKDRADVLLRAAAVLEANAENLAHLESVNTGKPMPLARDDVAGTIDTLRFMAGAVRAQLSLSAGEYVSGRTSMIVREPVGVVGAITPWNYPLLTAAWKIAPILAAGNTCVLKPSEQTPLTALRMAELLADVLPAGVLNVVTGTGPVVGEALATHPDVALVSVTGSVRSGQAVAGAAATTLKRVHLELGGKAPVLVFADADLDAVAEGIRFAGFGNSGQDCGAACRILVERSVHDELVKRLVSRVESLAVGDPAAGDHIEMGPVVSQAHRDSVLSFLDRAIAEGARAVTGGKAPEGDGYFVLPTVLVDLPDGAEATREEIFGPVVTVETFTDEDAAVEAANSTAYGLSASVWTEDARRAADLPGRLDFGTVWVNDHLAFATEMPWGGFKSSGYGRDLSAYALDDYSRTKHVMFNRVRPADADGSGQS</sequence>
<name>A0A437PNW5_9ACTN</name>
<dbReference type="InterPro" id="IPR016161">
    <property type="entry name" value="Ald_DH/histidinol_DH"/>
</dbReference>
<feature type="domain" description="Aldehyde dehydrogenase" evidence="5">
    <location>
        <begin position="44"/>
        <end position="496"/>
    </location>
</feature>
<dbReference type="PROSITE" id="PS00687">
    <property type="entry name" value="ALDEHYDE_DEHYDR_GLU"/>
    <property type="match status" value="1"/>
</dbReference>
<dbReference type="NCBIfam" id="NF010000">
    <property type="entry name" value="PRK13473.1"/>
    <property type="match status" value="1"/>
</dbReference>
<dbReference type="InterPro" id="IPR015590">
    <property type="entry name" value="Aldehyde_DH_dom"/>
</dbReference>
<dbReference type="OrthoDB" id="6882680at2"/>
<dbReference type="InterPro" id="IPR016162">
    <property type="entry name" value="Ald_DH_N"/>
</dbReference>
<accession>A0A437PNW5</accession>
<gene>
    <name evidence="6" type="ORF">EOT10_16850</name>
</gene>
<evidence type="ECO:0000313" key="6">
    <source>
        <dbReference type="EMBL" id="RVU23975.1"/>
    </source>
</evidence>
<evidence type="ECO:0000256" key="2">
    <source>
        <dbReference type="ARBA" id="ARBA00023002"/>
    </source>
</evidence>
<dbReference type="EMBL" id="RZYA01000007">
    <property type="protein sequence ID" value="RVU23975.1"/>
    <property type="molecule type" value="Genomic_DNA"/>
</dbReference>
<protein>
    <submittedName>
        <fullName evidence="6">Aldehyde dehydrogenase family protein</fullName>
    </submittedName>
</protein>
<keyword evidence="7" id="KW-1185">Reference proteome</keyword>
<dbReference type="GO" id="GO:0016620">
    <property type="term" value="F:oxidoreductase activity, acting on the aldehyde or oxo group of donors, NAD or NADP as acceptor"/>
    <property type="evidence" value="ECO:0007669"/>
    <property type="project" value="InterPro"/>
</dbReference>
<dbReference type="FunFam" id="3.40.309.10:FF:000009">
    <property type="entry name" value="Aldehyde dehydrogenase A"/>
    <property type="match status" value="1"/>
</dbReference>
<evidence type="ECO:0000256" key="1">
    <source>
        <dbReference type="ARBA" id="ARBA00009986"/>
    </source>
</evidence>
<evidence type="ECO:0000256" key="3">
    <source>
        <dbReference type="PROSITE-ProRule" id="PRU10007"/>
    </source>
</evidence>
<dbReference type="Proteomes" id="UP000283128">
    <property type="component" value="Unassembled WGS sequence"/>
</dbReference>